<proteinExistence type="predicted"/>
<accession>A0A5J5CL02</accession>
<protein>
    <submittedName>
        <fullName evidence="2">Uncharacterized protein</fullName>
    </submittedName>
</protein>
<organism evidence="2 3">
    <name type="scientific">Etheostoma spectabile</name>
    <name type="common">orangethroat darter</name>
    <dbReference type="NCBI Taxonomy" id="54343"/>
    <lineage>
        <taxon>Eukaryota</taxon>
        <taxon>Metazoa</taxon>
        <taxon>Chordata</taxon>
        <taxon>Craniata</taxon>
        <taxon>Vertebrata</taxon>
        <taxon>Euteleostomi</taxon>
        <taxon>Actinopterygii</taxon>
        <taxon>Neopterygii</taxon>
        <taxon>Teleostei</taxon>
        <taxon>Neoteleostei</taxon>
        <taxon>Acanthomorphata</taxon>
        <taxon>Eupercaria</taxon>
        <taxon>Perciformes</taxon>
        <taxon>Percoidei</taxon>
        <taxon>Percidae</taxon>
        <taxon>Etheostomatinae</taxon>
        <taxon>Etheostoma</taxon>
    </lineage>
</organism>
<dbReference type="EMBL" id="VOFY01000021">
    <property type="protein sequence ID" value="KAA8581379.1"/>
    <property type="molecule type" value="Genomic_DNA"/>
</dbReference>
<evidence type="ECO:0000256" key="1">
    <source>
        <dbReference type="SAM" id="MobiDB-lite"/>
    </source>
</evidence>
<keyword evidence="3" id="KW-1185">Reference proteome</keyword>
<comment type="caution">
    <text evidence="2">The sequence shown here is derived from an EMBL/GenBank/DDBJ whole genome shotgun (WGS) entry which is preliminary data.</text>
</comment>
<evidence type="ECO:0000313" key="2">
    <source>
        <dbReference type="EMBL" id="KAA8581379.1"/>
    </source>
</evidence>
<name>A0A5J5CL02_9PERO</name>
<reference evidence="2 3" key="1">
    <citation type="submission" date="2019-08" db="EMBL/GenBank/DDBJ databases">
        <title>A chromosome-level genome assembly, high-density linkage maps, and genome scans reveal the genomic architecture of hybrid incompatibilities underlying speciation via character displacement in darters (Percidae: Etheostominae).</title>
        <authorList>
            <person name="Moran R.L."/>
            <person name="Catchen J.M."/>
            <person name="Fuller R.C."/>
        </authorList>
    </citation>
    <scope>NUCLEOTIDE SEQUENCE [LARGE SCALE GENOMIC DNA]</scope>
    <source>
        <strain evidence="2">EspeVRDwgs_2016</strain>
        <tissue evidence="2">Muscle</tissue>
    </source>
</reference>
<feature type="region of interest" description="Disordered" evidence="1">
    <location>
        <begin position="1"/>
        <end position="20"/>
    </location>
</feature>
<dbReference type="AlphaFoldDB" id="A0A5J5CL02"/>
<sequence length="85" mass="8796">MMKGPRCPDSPQTGHTDIRGACVRERGGEVSIAASSAQEVARSTAALKVKYDELLRGAATGAARGGAGWAHHKAATASWLPLVLL</sequence>
<dbReference type="Proteomes" id="UP000327493">
    <property type="component" value="Chromosome 21"/>
</dbReference>
<gene>
    <name evidence="2" type="ORF">FQN60_002960</name>
</gene>
<evidence type="ECO:0000313" key="3">
    <source>
        <dbReference type="Proteomes" id="UP000327493"/>
    </source>
</evidence>